<comment type="caution">
    <text evidence="6">The sequence shown here is derived from an EMBL/GenBank/DDBJ whole genome shotgun (WGS) entry which is preliminary data.</text>
</comment>
<dbReference type="GO" id="GO:0019464">
    <property type="term" value="P:glycine decarboxylation via glycine cleavage system"/>
    <property type="evidence" value="ECO:0007669"/>
    <property type="project" value="UniProtKB-UniRule"/>
</dbReference>
<dbReference type="Pfam" id="PF01597">
    <property type="entry name" value="GCV_H"/>
    <property type="match status" value="1"/>
</dbReference>
<evidence type="ECO:0000256" key="2">
    <source>
        <dbReference type="ARBA" id="ARBA00022823"/>
    </source>
</evidence>
<evidence type="ECO:0000259" key="5">
    <source>
        <dbReference type="PROSITE" id="PS50968"/>
    </source>
</evidence>
<proteinExistence type="inferred from homology"/>
<evidence type="ECO:0000256" key="1">
    <source>
        <dbReference type="ARBA" id="ARBA00009249"/>
    </source>
</evidence>
<dbReference type="Gene3D" id="2.40.50.100">
    <property type="match status" value="1"/>
</dbReference>
<comment type="function">
    <text evidence="3">The glycine cleavage system catalyzes the degradation of glycine. The H protein shuttles the methylamine group of glycine from the P protein to the T protein.</text>
</comment>
<dbReference type="InterPro" id="IPR017453">
    <property type="entry name" value="GCV_H_sub"/>
</dbReference>
<keyword evidence="2 3" id="KW-0450">Lipoyl</keyword>
<dbReference type="EMBL" id="DRTD01000405">
    <property type="protein sequence ID" value="HHE55227.1"/>
    <property type="molecule type" value="Genomic_DNA"/>
</dbReference>
<dbReference type="HAMAP" id="MF_00272">
    <property type="entry name" value="GcvH"/>
    <property type="match status" value="1"/>
</dbReference>
<comment type="cofactor">
    <cofactor evidence="3">
        <name>(R)-lipoate</name>
        <dbReference type="ChEBI" id="CHEBI:83088"/>
    </cofactor>
    <text evidence="3">Binds 1 lipoyl cofactor covalently.</text>
</comment>
<dbReference type="PANTHER" id="PTHR11715">
    <property type="entry name" value="GLYCINE CLEAVAGE SYSTEM H PROTEIN"/>
    <property type="match status" value="1"/>
</dbReference>
<reference evidence="6" key="1">
    <citation type="journal article" date="2020" name="mSystems">
        <title>Genome- and Community-Level Interaction Insights into Carbon Utilization and Element Cycling Functions of Hydrothermarchaeota in Hydrothermal Sediment.</title>
        <authorList>
            <person name="Zhou Z."/>
            <person name="Liu Y."/>
            <person name="Xu W."/>
            <person name="Pan J."/>
            <person name="Luo Z.H."/>
            <person name="Li M."/>
        </authorList>
    </citation>
    <scope>NUCLEOTIDE SEQUENCE [LARGE SCALE GENOMIC DNA]</scope>
    <source>
        <strain evidence="6">HyVt-76</strain>
    </source>
</reference>
<evidence type="ECO:0000256" key="4">
    <source>
        <dbReference type="PIRSR" id="PIRSR617453-50"/>
    </source>
</evidence>
<gene>
    <name evidence="3 6" type="primary">gcvH</name>
    <name evidence="6" type="ORF">ENL21_05550</name>
</gene>
<comment type="similarity">
    <text evidence="1 3">Belongs to the GcvH family.</text>
</comment>
<name>A0A7V5LIZ4_CALAY</name>
<dbReference type="InterPro" id="IPR033753">
    <property type="entry name" value="GCV_H/Fam206"/>
</dbReference>
<comment type="subunit">
    <text evidence="3">The glycine cleavage system is composed of four proteins: P, T, L and H.</text>
</comment>
<dbReference type="PANTHER" id="PTHR11715:SF3">
    <property type="entry name" value="GLYCINE CLEAVAGE SYSTEM H PROTEIN-RELATED"/>
    <property type="match status" value="1"/>
</dbReference>
<dbReference type="CDD" id="cd06848">
    <property type="entry name" value="GCS_H"/>
    <property type="match status" value="1"/>
</dbReference>
<dbReference type="InterPro" id="IPR000089">
    <property type="entry name" value="Biotin_lipoyl"/>
</dbReference>
<feature type="modified residue" description="N6-lipoyllysine" evidence="3 4">
    <location>
        <position position="63"/>
    </location>
</feature>
<dbReference type="GO" id="GO:0009249">
    <property type="term" value="P:protein lipoylation"/>
    <property type="evidence" value="ECO:0007669"/>
    <property type="project" value="TreeGrafter"/>
</dbReference>
<dbReference type="AlphaFoldDB" id="A0A7V5LIZ4"/>
<accession>A0A7V5LIZ4</accession>
<dbReference type="InterPro" id="IPR011053">
    <property type="entry name" value="Single_hybrid_motif"/>
</dbReference>
<sequence>MNVPAELKYTEDHEWAKIDGDVATIGITDYAQGELGDVVFVELPEVSTTIEKGDTFGTIEAVKAVADLFAPVSGEVIEVNEKLGAEPETVNKDPYGEGWMIKVKLSNPTEVDDLMNADQYKEKIS</sequence>
<dbReference type="PROSITE" id="PS50968">
    <property type="entry name" value="BIOTINYL_LIPOYL"/>
    <property type="match status" value="1"/>
</dbReference>
<dbReference type="Proteomes" id="UP000886111">
    <property type="component" value="Unassembled WGS sequence"/>
</dbReference>
<dbReference type="NCBIfam" id="TIGR00527">
    <property type="entry name" value="gcvH"/>
    <property type="match status" value="1"/>
</dbReference>
<dbReference type="InterPro" id="IPR002930">
    <property type="entry name" value="GCV_H"/>
</dbReference>
<dbReference type="GO" id="GO:0005960">
    <property type="term" value="C:glycine cleavage complex"/>
    <property type="evidence" value="ECO:0007669"/>
    <property type="project" value="InterPro"/>
</dbReference>
<organism evidence="6">
    <name type="scientific">Caldithrix abyssi</name>
    <dbReference type="NCBI Taxonomy" id="187145"/>
    <lineage>
        <taxon>Bacteria</taxon>
        <taxon>Pseudomonadati</taxon>
        <taxon>Calditrichota</taxon>
        <taxon>Calditrichia</taxon>
        <taxon>Calditrichales</taxon>
        <taxon>Calditrichaceae</taxon>
        <taxon>Caldithrix</taxon>
    </lineage>
</organism>
<evidence type="ECO:0000313" key="6">
    <source>
        <dbReference type="EMBL" id="HHE55227.1"/>
    </source>
</evidence>
<dbReference type="NCBIfam" id="NF002270">
    <property type="entry name" value="PRK01202.1"/>
    <property type="match status" value="1"/>
</dbReference>
<evidence type="ECO:0000256" key="3">
    <source>
        <dbReference type="HAMAP-Rule" id="MF_00272"/>
    </source>
</evidence>
<dbReference type="SUPFAM" id="SSF51230">
    <property type="entry name" value="Single hybrid motif"/>
    <property type="match status" value="1"/>
</dbReference>
<dbReference type="GO" id="GO:0005829">
    <property type="term" value="C:cytosol"/>
    <property type="evidence" value="ECO:0007669"/>
    <property type="project" value="TreeGrafter"/>
</dbReference>
<feature type="domain" description="Lipoyl-binding" evidence="5">
    <location>
        <begin position="22"/>
        <end position="104"/>
    </location>
</feature>
<protein>
    <recommendedName>
        <fullName evidence="3">Glycine cleavage system H protein</fullName>
    </recommendedName>
</protein>